<feature type="transmembrane region" description="Helical" evidence="7">
    <location>
        <begin position="111"/>
        <end position="129"/>
    </location>
</feature>
<gene>
    <name evidence="9" type="ORF">CC80DRAFT_482433</name>
</gene>
<evidence type="ECO:0000313" key="9">
    <source>
        <dbReference type="EMBL" id="KAF1950580.1"/>
    </source>
</evidence>
<evidence type="ECO:0000256" key="3">
    <source>
        <dbReference type="ARBA" id="ARBA00022989"/>
    </source>
</evidence>
<evidence type="ECO:0000256" key="2">
    <source>
        <dbReference type="ARBA" id="ARBA00022692"/>
    </source>
</evidence>
<dbReference type="Pfam" id="PF20684">
    <property type="entry name" value="Fung_rhodopsin"/>
    <property type="match status" value="1"/>
</dbReference>
<keyword evidence="10" id="KW-1185">Reference proteome</keyword>
<feature type="region of interest" description="Disordered" evidence="6">
    <location>
        <begin position="342"/>
        <end position="372"/>
    </location>
</feature>
<feature type="transmembrane region" description="Helical" evidence="7">
    <location>
        <begin position="189"/>
        <end position="212"/>
    </location>
</feature>
<dbReference type="OrthoDB" id="444631at2759"/>
<dbReference type="InterPro" id="IPR049326">
    <property type="entry name" value="Rhodopsin_dom_fungi"/>
</dbReference>
<sequence length="372" mass="41852">MDFNSPERADLLPAFISRNTLTGIVWGGFVLGTIALAGRYYTRIKCFKRLLPDDYITGLAWLLLLSAAILFQTFVADMYEISAVGANLRPPSANFATILIKYTRRQLVYQVLYHAQLWSVKISFLVFFYRLGSQVTYYKVAWWIVTVFTICAGCVVIGTLEYSCQEGSVEVLVAKCTGLKAVERQDTSIIVKCALNVGTDAAIMMLPISILWNIRISLRRRLAFTALFSSVLITIAISITRIAVVMGSGSRTTNRASKWTRWEMSWYLLWQFIENSVALIVACIGSFRALFVSKERGRDADEALRRQDEEDAKARTDQNLKMRRAKAKFFQDSLLVTEKSIHTSTTHAEGPLELEDGTGERENASLGRNSLT</sequence>
<keyword evidence="3 7" id="KW-1133">Transmembrane helix</keyword>
<evidence type="ECO:0000259" key="8">
    <source>
        <dbReference type="Pfam" id="PF20684"/>
    </source>
</evidence>
<dbReference type="PANTHER" id="PTHR33048:SF47">
    <property type="entry name" value="INTEGRAL MEMBRANE PROTEIN-RELATED"/>
    <property type="match status" value="1"/>
</dbReference>
<evidence type="ECO:0000256" key="6">
    <source>
        <dbReference type="SAM" id="MobiDB-lite"/>
    </source>
</evidence>
<keyword evidence="4 7" id="KW-0472">Membrane</keyword>
<proteinExistence type="inferred from homology"/>
<organism evidence="9 10">
    <name type="scientific">Byssothecium circinans</name>
    <dbReference type="NCBI Taxonomy" id="147558"/>
    <lineage>
        <taxon>Eukaryota</taxon>
        <taxon>Fungi</taxon>
        <taxon>Dikarya</taxon>
        <taxon>Ascomycota</taxon>
        <taxon>Pezizomycotina</taxon>
        <taxon>Dothideomycetes</taxon>
        <taxon>Pleosporomycetidae</taxon>
        <taxon>Pleosporales</taxon>
        <taxon>Massarineae</taxon>
        <taxon>Massarinaceae</taxon>
        <taxon>Byssothecium</taxon>
    </lineage>
</organism>
<dbReference type="AlphaFoldDB" id="A0A6A5TE52"/>
<keyword evidence="2 7" id="KW-0812">Transmembrane</keyword>
<name>A0A6A5TE52_9PLEO</name>
<evidence type="ECO:0000313" key="10">
    <source>
        <dbReference type="Proteomes" id="UP000800035"/>
    </source>
</evidence>
<dbReference type="EMBL" id="ML977024">
    <property type="protein sequence ID" value="KAF1950580.1"/>
    <property type="molecule type" value="Genomic_DNA"/>
</dbReference>
<dbReference type="InterPro" id="IPR052337">
    <property type="entry name" value="SAT4-like"/>
</dbReference>
<dbReference type="PANTHER" id="PTHR33048">
    <property type="entry name" value="PTH11-LIKE INTEGRAL MEMBRANE PROTEIN (AFU_ORTHOLOGUE AFUA_5G11245)"/>
    <property type="match status" value="1"/>
</dbReference>
<feature type="transmembrane region" description="Helical" evidence="7">
    <location>
        <begin position="20"/>
        <end position="42"/>
    </location>
</feature>
<feature type="transmembrane region" description="Helical" evidence="7">
    <location>
        <begin position="141"/>
        <end position="160"/>
    </location>
</feature>
<reference evidence="9" key="1">
    <citation type="journal article" date="2020" name="Stud. Mycol.">
        <title>101 Dothideomycetes genomes: a test case for predicting lifestyles and emergence of pathogens.</title>
        <authorList>
            <person name="Haridas S."/>
            <person name="Albert R."/>
            <person name="Binder M."/>
            <person name="Bloem J."/>
            <person name="Labutti K."/>
            <person name="Salamov A."/>
            <person name="Andreopoulos B."/>
            <person name="Baker S."/>
            <person name="Barry K."/>
            <person name="Bills G."/>
            <person name="Bluhm B."/>
            <person name="Cannon C."/>
            <person name="Castanera R."/>
            <person name="Culley D."/>
            <person name="Daum C."/>
            <person name="Ezra D."/>
            <person name="Gonzalez J."/>
            <person name="Henrissat B."/>
            <person name="Kuo A."/>
            <person name="Liang C."/>
            <person name="Lipzen A."/>
            <person name="Lutzoni F."/>
            <person name="Magnuson J."/>
            <person name="Mondo S."/>
            <person name="Nolan M."/>
            <person name="Ohm R."/>
            <person name="Pangilinan J."/>
            <person name="Park H.-J."/>
            <person name="Ramirez L."/>
            <person name="Alfaro M."/>
            <person name="Sun H."/>
            <person name="Tritt A."/>
            <person name="Yoshinaga Y."/>
            <person name="Zwiers L.-H."/>
            <person name="Turgeon B."/>
            <person name="Goodwin S."/>
            <person name="Spatafora J."/>
            <person name="Crous P."/>
            <person name="Grigoriev I."/>
        </authorList>
    </citation>
    <scope>NUCLEOTIDE SEQUENCE</scope>
    <source>
        <strain evidence="9">CBS 675.92</strain>
    </source>
</reference>
<feature type="transmembrane region" description="Helical" evidence="7">
    <location>
        <begin position="267"/>
        <end position="291"/>
    </location>
</feature>
<dbReference type="Proteomes" id="UP000800035">
    <property type="component" value="Unassembled WGS sequence"/>
</dbReference>
<evidence type="ECO:0000256" key="4">
    <source>
        <dbReference type="ARBA" id="ARBA00023136"/>
    </source>
</evidence>
<comment type="subcellular location">
    <subcellularLocation>
        <location evidence="1">Membrane</location>
        <topology evidence="1">Multi-pass membrane protein</topology>
    </subcellularLocation>
</comment>
<evidence type="ECO:0000256" key="7">
    <source>
        <dbReference type="SAM" id="Phobius"/>
    </source>
</evidence>
<feature type="domain" description="Rhodopsin" evidence="8">
    <location>
        <begin position="39"/>
        <end position="291"/>
    </location>
</feature>
<comment type="similarity">
    <text evidence="5">Belongs to the SAT4 family.</text>
</comment>
<protein>
    <recommendedName>
        <fullName evidence="8">Rhodopsin domain-containing protein</fullName>
    </recommendedName>
</protein>
<feature type="transmembrane region" description="Helical" evidence="7">
    <location>
        <begin position="54"/>
        <end position="75"/>
    </location>
</feature>
<feature type="transmembrane region" description="Helical" evidence="7">
    <location>
        <begin position="224"/>
        <end position="247"/>
    </location>
</feature>
<dbReference type="GO" id="GO:0016020">
    <property type="term" value="C:membrane"/>
    <property type="evidence" value="ECO:0007669"/>
    <property type="project" value="UniProtKB-SubCell"/>
</dbReference>
<evidence type="ECO:0000256" key="5">
    <source>
        <dbReference type="ARBA" id="ARBA00038359"/>
    </source>
</evidence>
<evidence type="ECO:0000256" key="1">
    <source>
        <dbReference type="ARBA" id="ARBA00004141"/>
    </source>
</evidence>
<accession>A0A6A5TE52</accession>